<dbReference type="Pfam" id="PF07729">
    <property type="entry name" value="FCD"/>
    <property type="match status" value="1"/>
</dbReference>
<sequence length="269" mass="29683">MSKTLGSEISELSAPETAQPRSAPQMFKKLASAPAYQLVFDAIETQIVSGALVVGDQLPSETELARQFGVNRSTVREGIRLLEHSGFVAREGSKRLLVTLPHYMHLASRASRALVMHQVTFRELWDASMVTEPAAAHRAATRISAEQLADLEANTVAMRQHIEDPVSVVELDVEFHDLIAEASGNRVLMLTREPIGLLFKPAGQIILPRLHTQQRILDAHCAILDLLKRGDADGVAVWMTRHMADFKRGYEKTGVDMDTPLDMAMVAAR</sequence>
<dbReference type="Pfam" id="PF00392">
    <property type="entry name" value="GntR"/>
    <property type="match status" value="1"/>
</dbReference>
<dbReference type="PRINTS" id="PR00035">
    <property type="entry name" value="HTHGNTR"/>
</dbReference>
<dbReference type="SMART" id="SM00895">
    <property type="entry name" value="FCD"/>
    <property type="match status" value="1"/>
</dbReference>
<evidence type="ECO:0000256" key="2">
    <source>
        <dbReference type="ARBA" id="ARBA00023125"/>
    </source>
</evidence>
<proteinExistence type="predicted"/>
<dbReference type="SUPFAM" id="SSF48008">
    <property type="entry name" value="GntR ligand-binding domain-like"/>
    <property type="match status" value="1"/>
</dbReference>
<dbReference type="EMBL" id="JBHSRS010000084">
    <property type="protein sequence ID" value="MFC6283810.1"/>
    <property type="molecule type" value="Genomic_DNA"/>
</dbReference>
<keyword evidence="3" id="KW-0804">Transcription</keyword>
<name>A0ABW1U2Q0_9BURK</name>
<accession>A0ABW1U2Q0</accession>
<evidence type="ECO:0000256" key="4">
    <source>
        <dbReference type="SAM" id="MobiDB-lite"/>
    </source>
</evidence>
<dbReference type="SUPFAM" id="SSF46785">
    <property type="entry name" value="Winged helix' DNA-binding domain"/>
    <property type="match status" value="1"/>
</dbReference>
<dbReference type="PANTHER" id="PTHR43537">
    <property type="entry name" value="TRANSCRIPTIONAL REGULATOR, GNTR FAMILY"/>
    <property type="match status" value="1"/>
</dbReference>
<dbReference type="InterPro" id="IPR036388">
    <property type="entry name" value="WH-like_DNA-bd_sf"/>
</dbReference>
<feature type="region of interest" description="Disordered" evidence="4">
    <location>
        <begin position="1"/>
        <end position="23"/>
    </location>
</feature>
<organism evidence="6 7">
    <name type="scientific">Polaromonas aquatica</name>
    <dbReference type="NCBI Taxonomy" id="332657"/>
    <lineage>
        <taxon>Bacteria</taxon>
        <taxon>Pseudomonadati</taxon>
        <taxon>Pseudomonadota</taxon>
        <taxon>Betaproteobacteria</taxon>
        <taxon>Burkholderiales</taxon>
        <taxon>Comamonadaceae</taxon>
        <taxon>Polaromonas</taxon>
    </lineage>
</organism>
<evidence type="ECO:0000256" key="1">
    <source>
        <dbReference type="ARBA" id="ARBA00023015"/>
    </source>
</evidence>
<dbReference type="InterPro" id="IPR011711">
    <property type="entry name" value="GntR_C"/>
</dbReference>
<keyword evidence="7" id="KW-1185">Reference proteome</keyword>
<evidence type="ECO:0000313" key="7">
    <source>
        <dbReference type="Proteomes" id="UP001596270"/>
    </source>
</evidence>
<dbReference type="Proteomes" id="UP001596270">
    <property type="component" value="Unassembled WGS sequence"/>
</dbReference>
<dbReference type="InterPro" id="IPR036390">
    <property type="entry name" value="WH_DNA-bd_sf"/>
</dbReference>
<dbReference type="RefSeq" id="WP_371439586.1">
    <property type="nucleotide sequence ID" value="NZ_JBHSRS010000084.1"/>
</dbReference>
<dbReference type="PROSITE" id="PS50949">
    <property type="entry name" value="HTH_GNTR"/>
    <property type="match status" value="1"/>
</dbReference>
<evidence type="ECO:0000259" key="5">
    <source>
        <dbReference type="PROSITE" id="PS50949"/>
    </source>
</evidence>
<dbReference type="SMART" id="SM00345">
    <property type="entry name" value="HTH_GNTR"/>
    <property type="match status" value="1"/>
</dbReference>
<protein>
    <submittedName>
        <fullName evidence="6">FadR/GntR family transcriptional regulator</fullName>
    </submittedName>
</protein>
<dbReference type="CDD" id="cd07377">
    <property type="entry name" value="WHTH_GntR"/>
    <property type="match status" value="1"/>
</dbReference>
<evidence type="ECO:0000256" key="3">
    <source>
        <dbReference type="ARBA" id="ARBA00023163"/>
    </source>
</evidence>
<dbReference type="PANTHER" id="PTHR43537:SF5">
    <property type="entry name" value="UXU OPERON TRANSCRIPTIONAL REGULATOR"/>
    <property type="match status" value="1"/>
</dbReference>
<keyword evidence="1" id="KW-0805">Transcription regulation</keyword>
<comment type="caution">
    <text evidence="6">The sequence shown here is derived from an EMBL/GenBank/DDBJ whole genome shotgun (WGS) entry which is preliminary data.</text>
</comment>
<dbReference type="Gene3D" id="1.20.120.530">
    <property type="entry name" value="GntR ligand-binding domain-like"/>
    <property type="match status" value="1"/>
</dbReference>
<dbReference type="InterPro" id="IPR008920">
    <property type="entry name" value="TF_FadR/GntR_C"/>
</dbReference>
<feature type="domain" description="HTH gntR-type" evidence="5">
    <location>
        <begin position="33"/>
        <end position="101"/>
    </location>
</feature>
<dbReference type="Gene3D" id="1.10.10.10">
    <property type="entry name" value="Winged helix-like DNA-binding domain superfamily/Winged helix DNA-binding domain"/>
    <property type="match status" value="1"/>
</dbReference>
<evidence type="ECO:0000313" key="6">
    <source>
        <dbReference type="EMBL" id="MFC6283810.1"/>
    </source>
</evidence>
<reference evidence="7" key="1">
    <citation type="journal article" date="2019" name="Int. J. Syst. Evol. Microbiol.">
        <title>The Global Catalogue of Microorganisms (GCM) 10K type strain sequencing project: providing services to taxonomists for standard genome sequencing and annotation.</title>
        <authorList>
            <consortium name="The Broad Institute Genomics Platform"/>
            <consortium name="The Broad Institute Genome Sequencing Center for Infectious Disease"/>
            <person name="Wu L."/>
            <person name="Ma J."/>
        </authorList>
    </citation>
    <scope>NUCLEOTIDE SEQUENCE [LARGE SCALE GENOMIC DNA]</scope>
    <source>
        <strain evidence="7">CCUG 39402</strain>
    </source>
</reference>
<keyword evidence="2" id="KW-0238">DNA-binding</keyword>
<dbReference type="InterPro" id="IPR000524">
    <property type="entry name" value="Tscrpt_reg_HTH_GntR"/>
</dbReference>
<gene>
    <name evidence="6" type="ORF">ACFQND_21485</name>
</gene>